<sequence>MNHWEPIAEGNTATIYKNDGHVMKVFKDHLPSTEALKEAKKQEYARSCGIPVPRIIDMLTHVGKPALVMEYIKGKSIGERFRENPTQAERYLKQSVEVQFNMHSFPGDGLESMTEKLANQIASAPMMKSVQKQKLIDLLKGFHYKPKICHGDFHLYNLIQSESGITIIDWVDASSGDPRADVYRTYLLYLQHSRELGDLYLRLYCEKSGFKKGEILKWAPVIACARLSEHVATEDVSRLLKIVNHHCPVS</sequence>
<dbReference type="InterPro" id="IPR002575">
    <property type="entry name" value="Aminoglycoside_PTrfase"/>
</dbReference>
<dbReference type="EMBL" id="BMIN01000021">
    <property type="protein sequence ID" value="GGD25870.1"/>
    <property type="molecule type" value="Genomic_DNA"/>
</dbReference>
<accession>A0ABQ1QGW5</accession>
<dbReference type="RefSeq" id="WP_188655834.1">
    <property type="nucleotide sequence ID" value="NZ_BMIN01000021.1"/>
</dbReference>
<gene>
    <name evidence="2" type="ORF">GCM10011389_36790</name>
</gene>
<protein>
    <submittedName>
        <fullName evidence="2">Aminoglycoside phosphotransferase</fullName>
    </submittedName>
</protein>
<evidence type="ECO:0000313" key="3">
    <source>
        <dbReference type="Proteomes" id="UP000642571"/>
    </source>
</evidence>
<dbReference type="PANTHER" id="PTHR21310">
    <property type="entry name" value="AMINOGLYCOSIDE PHOSPHOTRANSFERASE-RELATED-RELATED"/>
    <property type="match status" value="1"/>
</dbReference>
<dbReference type="SUPFAM" id="SSF56112">
    <property type="entry name" value="Protein kinase-like (PK-like)"/>
    <property type="match status" value="1"/>
</dbReference>
<dbReference type="InterPro" id="IPR051678">
    <property type="entry name" value="AGP_Transferase"/>
</dbReference>
<proteinExistence type="predicted"/>
<comment type="caution">
    <text evidence="2">The sequence shown here is derived from an EMBL/GenBank/DDBJ whole genome shotgun (WGS) entry which is preliminary data.</text>
</comment>
<dbReference type="InterPro" id="IPR011009">
    <property type="entry name" value="Kinase-like_dom_sf"/>
</dbReference>
<dbReference type="Proteomes" id="UP000642571">
    <property type="component" value="Unassembled WGS sequence"/>
</dbReference>
<feature type="domain" description="Aminoglycoside phosphotransferase" evidence="1">
    <location>
        <begin position="4"/>
        <end position="208"/>
    </location>
</feature>
<evidence type="ECO:0000313" key="2">
    <source>
        <dbReference type="EMBL" id="GGD25870.1"/>
    </source>
</evidence>
<reference evidence="3" key="1">
    <citation type="journal article" date="2019" name="Int. J. Syst. Evol. Microbiol.">
        <title>The Global Catalogue of Microorganisms (GCM) 10K type strain sequencing project: providing services to taxonomists for standard genome sequencing and annotation.</title>
        <authorList>
            <consortium name="The Broad Institute Genomics Platform"/>
            <consortium name="The Broad Institute Genome Sequencing Center for Infectious Disease"/>
            <person name="Wu L."/>
            <person name="Ma J."/>
        </authorList>
    </citation>
    <scope>NUCLEOTIDE SEQUENCE [LARGE SCALE GENOMIC DNA]</scope>
    <source>
        <strain evidence="3">CGMCC 1.15353</strain>
    </source>
</reference>
<keyword evidence="3" id="KW-1185">Reference proteome</keyword>
<organism evidence="2 3">
    <name type="scientific">Pontibacillus salipaludis</name>
    <dbReference type="NCBI Taxonomy" id="1697394"/>
    <lineage>
        <taxon>Bacteria</taxon>
        <taxon>Bacillati</taxon>
        <taxon>Bacillota</taxon>
        <taxon>Bacilli</taxon>
        <taxon>Bacillales</taxon>
        <taxon>Bacillaceae</taxon>
        <taxon>Pontibacillus</taxon>
    </lineage>
</organism>
<evidence type="ECO:0000259" key="1">
    <source>
        <dbReference type="Pfam" id="PF01636"/>
    </source>
</evidence>
<dbReference type="Gene3D" id="3.90.1200.10">
    <property type="match status" value="1"/>
</dbReference>
<dbReference type="Pfam" id="PF01636">
    <property type="entry name" value="APH"/>
    <property type="match status" value="1"/>
</dbReference>
<name>A0ABQ1QGW5_9BACI</name>